<organism evidence="3 4">
    <name type="scientific">Rhizodiscina lignyota</name>
    <dbReference type="NCBI Taxonomy" id="1504668"/>
    <lineage>
        <taxon>Eukaryota</taxon>
        <taxon>Fungi</taxon>
        <taxon>Dikarya</taxon>
        <taxon>Ascomycota</taxon>
        <taxon>Pezizomycotina</taxon>
        <taxon>Dothideomycetes</taxon>
        <taxon>Pleosporomycetidae</taxon>
        <taxon>Aulographales</taxon>
        <taxon>Rhizodiscinaceae</taxon>
        <taxon>Rhizodiscina</taxon>
    </lineage>
</organism>
<dbReference type="EMBL" id="ML978126">
    <property type="protein sequence ID" value="KAF2098892.1"/>
    <property type="molecule type" value="Genomic_DNA"/>
</dbReference>
<dbReference type="SUPFAM" id="SSF52833">
    <property type="entry name" value="Thioredoxin-like"/>
    <property type="match status" value="1"/>
</dbReference>
<protein>
    <recommendedName>
        <fullName evidence="2">GST N-terminal domain-containing protein</fullName>
    </recommendedName>
</protein>
<evidence type="ECO:0000313" key="4">
    <source>
        <dbReference type="Proteomes" id="UP000799772"/>
    </source>
</evidence>
<evidence type="ECO:0000313" key="3">
    <source>
        <dbReference type="EMBL" id="KAF2098892.1"/>
    </source>
</evidence>
<dbReference type="InterPro" id="IPR036249">
    <property type="entry name" value="Thioredoxin-like_sf"/>
</dbReference>
<comment type="caution">
    <text evidence="3">The sequence shown here is derived from an EMBL/GenBank/DDBJ whole genome shotgun (WGS) entry which is preliminary data.</text>
</comment>
<evidence type="ECO:0000256" key="1">
    <source>
        <dbReference type="ARBA" id="ARBA00007409"/>
    </source>
</evidence>
<dbReference type="OrthoDB" id="3587182at2759"/>
<evidence type="ECO:0000259" key="2">
    <source>
        <dbReference type="PROSITE" id="PS50404"/>
    </source>
</evidence>
<dbReference type="Proteomes" id="UP000799772">
    <property type="component" value="Unassembled WGS sequence"/>
</dbReference>
<feature type="domain" description="GST N-terminal" evidence="2">
    <location>
        <begin position="7"/>
        <end position="94"/>
    </location>
</feature>
<dbReference type="InterPro" id="IPR036282">
    <property type="entry name" value="Glutathione-S-Trfase_C_sf"/>
</dbReference>
<dbReference type="PANTHER" id="PTHR44051">
    <property type="entry name" value="GLUTATHIONE S-TRANSFERASE-RELATED"/>
    <property type="match status" value="1"/>
</dbReference>
<dbReference type="AlphaFoldDB" id="A0A9P4M909"/>
<dbReference type="PROSITE" id="PS50404">
    <property type="entry name" value="GST_NTER"/>
    <property type="match status" value="1"/>
</dbReference>
<comment type="similarity">
    <text evidence="1">Belongs to the GST superfamily.</text>
</comment>
<dbReference type="Gene3D" id="3.40.30.10">
    <property type="entry name" value="Glutaredoxin"/>
    <property type="match status" value="1"/>
</dbReference>
<sequence length="251" mass="28158">MAPMLLYAFLWGTNIFAPCPRRVIVYLQEKKIPSSVVTIVTSDEHAKKNNYPPVPEGQVPILAIPKDDKPGEYEWLWQSVAIIEYLEDYCDAHPEVTSMPSMRGRQLQRAQIRGATYWVSEIFEAFGVTVMFGNQEYIDKLKRSSAAPQSAKEMKARTEPVTAKLDNILPSISDVGALSSGREGVATMADCALFATWQFCISTYGVDLAKGYPNIVKVVEAFNKRPWAIPEGYPGQGMEAWRESWIDGIWV</sequence>
<name>A0A9P4M909_9PEZI</name>
<keyword evidence="4" id="KW-1185">Reference proteome</keyword>
<dbReference type="InterPro" id="IPR004045">
    <property type="entry name" value="Glutathione_S-Trfase_N"/>
</dbReference>
<accession>A0A9P4M909</accession>
<dbReference type="Pfam" id="PF13409">
    <property type="entry name" value="GST_N_2"/>
    <property type="match status" value="1"/>
</dbReference>
<gene>
    <name evidence="3" type="ORF">NA57DRAFT_76126</name>
</gene>
<dbReference type="PANTHER" id="PTHR44051:SF8">
    <property type="entry name" value="GLUTATHIONE S-TRANSFERASE GSTA"/>
    <property type="match status" value="1"/>
</dbReference>
<dbReference type="Gene3D" id="1.20.1050.10">
    <property type="match status" value="1"/>
</dbReference>
<dbReference type="SUPFAM" id="SSF47616">
    <property type="entry name" value="GST C-terminal domain-like"/>
    <property type="match status" value="1"/>
</dbReference>
<reference evidence="3" key="1">
    <citation type="journal article" date="2020" name="Stud. Mycol.">
        <title>101 Dothideomycetes genomes: a test case for predicting lifestyles and emergence of pathogens.</title>
        <authorList>
            <person name="Haridas S."/>
            <person name="Albert R."/>
            <person name="Binder M."/>
            <person name="Bloem J."/>
            <person name="Labutti K."/>
            <person name="Salamov A."/>
            <person name="Andreopoulos B."/>
            <person name="Baker S."/>
            <person name="Barry K."/>
            <person name="Bills G."/>
            <person name="Bluhm B."/>
            <person name="Cannon C."/>
            <person name="Castanera R."/>
            <person name="Culley D."/>
            <person name="Daum C."/>
            <person name="Ezra D."/>
            <person name="Gonzalez J."/>
            <person name="Henrissat B."/>
            <person name="Kuo A."/>
            <person name="Liang C."/>
            <person name="Lipzen A."/>
            <person name="Lutzoni F."/>
            <person name="Magnuson J."/>
            <person name="Mondo S."/>
            <person name="Nolan M."/>
            <person name="Ohm R."/>
            <person name="Pangilinan J."/>
            <person name="Park H.-J."/>
            <person name="Ramirez L."/>
            <person name="Alfaro M."/>
            <person name="Sun H."/>
            <person name="Tritt A."/>
            <person name="Yoshinaga Y."/>
            <person name="Zwiers L.-H."/>
            <person name="Turgeon B."/>
            <person name="Goodwin S."/>
            <person name="Spatafora J."/>
            <person name="Crous P."/>
            <person name="Grigoriev I."/>
        </authorList>
    </citation>
    <scope>NUCLEOTIDE SEQUENCE</scope>
    <source>
        <strain evidence="3">CBS 133067</strain>
    </source>
</reference>
<proteinExistence type="inferred from homology"/>